<reference evidence="14" key="1">
    <citation type="journal article" date="2019" name="Int. J. Syst. Evol. Microbiol.">
        <title>The Global Catalogue of Microorganisms (GCM) 10K type strain sequencing project: providing services to taxonomists for standard genome sequencing and annotation.</title>
        <authorList>
            <consortium name="The Broad Institute Genomics Platform"/>
            <consortium name="The Broad Institute Genome Sequencing Center for Infectious Disease"/>
            <person name="Wu L."/>
            <person name="Ma J."/>
        </authorList>
    </citation>
    <scope>NUCLEOTIDE SEQUENCE [LARGE SCALE GENOMIC DNA]</scope>
    <source>
        <strain evidence="14">KCTC 42447</strain>
    </source>
</reference>
<comment type="similarity">
    <text evidence="9">Belongs to the DnaJ family.</text>
</comment>
<dbReference type="InterPro" id="IPR036410">
    <property type="entry name" value="HSP_DnaJ_Cys-rich_dom_sf"/>
</dbReference>
<dbReference type="SUPFAM" id="SSF57938">
    <property type="entry name" value="DnaJ/Hsp40 cysteine-rich domain"/>
    <property type="match status" value="1"/>
</dbReference>
<keyword evidence="3 9" id="KW-0479">Metal-binding</keyword>
<dbReference type="InterPro" id="IPR001623">
    <property type="entry name" value="DnaJ_domain"/>
</dbReference>
<feature type="binding site" evidence="9">
    <location>
        <position position="188"/>
    </location>
    <ligand>
        <name>Zn(2+)</name>
        <dbReference type="ChEBI" id="CHEBI:29105"/>
        <label>2</label>
    </ligand>
</feature>
<feature type="domain" description="CR-type" evidence="12">
    <location>
        <begin position="133"/>
        <end position="211"/>
    </location>
</feature>
<dbReference type="PROSITE" id="PS00636">
    <property type="entry name" value="DNAJ_1"/>
    <property type="match status" value="1"/>
</dbReference>
<keyword evidence="13" id="KW-0560">Oxidoreductase</keyword>
<dbReference type="EMBL" id="JBHRXZ010000001">
    <property type="protein sequence ID" value="MFC3606292.1"/>
    <property type="molecule type" value="Genomic_DNA"/>
</dbReference>
<keyword evidence="2 9" id="KW-0235">DNA replication</keyword>
<feature type="binding site" evidence="9">
    <location>
        <position position="202"/>
    </location>
    <ligand>
        <name>Zn(2+)</name>
        <dbReference type="ChEBI" id="CHEBI:29105"/>
        <label>1</label>
    </ligand>
</feature>
<dbReference type="SMART" id="SM00271">
    <property type="entry name" value="DnaJ"/>
    <property type="match status" value="1"/>
</dbReference>
<feature type="binding site" evidence="9">
    <location>
        <position position="185"/>
    </location>
    <ligand>
        <name>Zn(2+)</name>
        <dbReference type="ChEBI" id="CHEBI:29105"/>
        <label>2</label>
    </ligand>
</feature>
<feature type="binding site" evidence="9">
    <location>
        <position position="146"/>
    </location>
    <ligand>
        <name>Zn(2+)</name>
        <dbReference type="ChEBI" id="CHEBI:29105"/>
        <label>1</label>
    </ligand>
</feature>
<comment type="domain">
    <text evidence="9">The J domain is necessary and sufficient to stimulate DnaK ATPase activity. Zinc center 1 plays an important role in the autonomous, DnaK-independent chaperone activity of DnaJ. Zinc center 2 is essential for interaction with DnaK and for DnaJ activity.</text>
</comment>
<comment type="function">
    <text evidence="9">Participates actively in the response to hyperosmotic and heat shock by preventing the aggregation of stress-denatured proteins and by disaggregating proteins, also in an autonomous, DnaK-independent fashion. Unfolded proteins bind initially to DnaJ; upon interaction with the DnaJ-bound protein, DnaK hydrolyzes its bound ATP, resulting in the formation of a stable complex. GrpE releases ADP from DnaK; ATP binding to DnaK triggers the release of the substrate protein, thus completing the reaction cycle. Several rounds of ATP-dependent interactions between DnaJ, DnaK and GrpE are required for fully efficient folding. Also involved, together with DnaK and GrpE, in the DNA replication of plasmids through activation of initiation proteins.</text>
</comment>
<feature type="binding site" evidence="9">
    <location>
        <position position="149"/>
    </location>
    <ligand>
        <name>Zn(2+)</name>
        <dbReference type="ChEBI" id="CHEBI:29105"/>
        <label>1</label>
    </ligand>
</feature>
<feature type="repeat" description="CXXCXGXG motif" evidence="9">
    <location>
        <begin position="185"/>
        <end position="192"/>
    </location>
</feature>
<dbReference type="CDD" id="cd10747">
    <property type="entry name" value="DnaJ_C"/>
    <property type="match status" value="1"/>
</dbReference>
<feature type="binding site" evidence="9">
    <location>
        <position position="166"/>
    </location>
    <ligand>
        <name>Zn(2+)</name>
        <dbReference type="ChEBI" id="CHEBI:29105"/>
        <label>2</label>
    </ligand>
</feature>
<organism evidence="13 14">
    <name type="scientific">Stutzerimonas tarimensis</name>
    <dbReference type="NCBI Taxonomy" id="1507735"/>
    <lineage>
        <taxon>Bacteria</taxon>
        <taxon>Pseudomonadati</taxon>
        <taxon>Pseudomonadota</taxon>
        <taxon>Gammaproteobacteria</taxon>
        <taxon>Pseudomonadales</taxon>
        <taxon>Pseudomonadaceae</taxon>
        <taxon>Stutzerimonas</taxon>
    </lineage>
</organism>
<dbReference type="CDD" id="cd10719">
    <property type="entry name" value="DnaJ_zf"/>
    <property type="match status" value="1"/>
</dbReference>
<evidence type="ECO:0000256" key="6">
    <source>
        <dbReference type="ARBA" id="ARBA00022833"/>
    </source>
</evidence>
<dbReference type="PROSITE" id="PS50076">
    <property type="entry name" value="DNAJ_2"/>
    <property type="match status" value="1"/>
</dbReference>
<dbReference type="NCBIfam" id="TIGR02349">
    <property type="entry name" value="DnaJ_bact"/>
    <property type="match status" value="1"/>
</dbReference>
<keyword evidence="8 9" id="KW-0143">Chaperone</keyword>
<evidence type="ECO:0000259" key="11">
    <source>
        <dbReference type="PROSITE" id="PS50076"/>
    </source>
</evidence>
<dbReference type="Gene3D" id="2.60.260.20">
    <property type="entry name" value="Urease metallochaperone UreE, N-terminal domain"/>
    <property type="match status" value="2"/>
</dbReference>
<dbReference type="PANTHER" id="PTHR43096:SF48">
    <property type="entry name" value="CHAPERONE PROTEIN DNAJ"/>
    <property type="match status" value="1"/>
</dbReference>
<dbReference type="CDD" id="cd06257">
    <property type="entry name" value="DnaJ"/>
    <property type="match status" value="1"/>
</dbReference>
<evidence type="ECO:0000256" key="10">
    <source>
        <dbReference type="PROSITE-ProRule" id="PRU00546"/>
    </source>
</evidence>
<comment type="subcellular location">
    <subcellularLocation>
        <location evidence="9">Cytoplasm</location>
    </subcellularLocation>
</comment>
<dbReference type="InterPro" id="IPR018253">
    <property type="entry name" value="DnaJ_domain_CS"/>
</dbReference>
<dbReference type="Proteomes" id="UP001595630">
    <property type="component" value="Unassembled WGS sequence"/>
</dbReference>
<sequence length="374" mass="40341">MAKRDYYEVLGVERGASEAELKKAYRRLAMKYHPDRNPGDKEAEDNFKEANEAYEVLSDASKRTAYDQYGHAGVDPSMGGGGAGYGNANFSDIFGDVFSDFFGGARGNARGGSHRGSDLRYTLELDLEEAVRGTTVTIRVPTLAECKTCDGTGAKKGTTPVTCTTCGGIGQVRMQQGFFSVQQTCPRCQGSGKMITDPCGSCHGHGRVEEQKTLSVKVPPGVDTGDRIRLSGEGEAGSLGGPAGDLYVVVSVREHPIFQRDGKHLYCDVPICFTDAALGGELEVPTLDGRVKLKIPEGTQTGKLFRLRGKGVAPVRGGAPGDLMCRVAVETPVNLDKRQRDLLEDFRKTLRDDTSHSPKASGWFEGVKRFFGDL</sequence>
<dbReference type="InterPro" id="IPR008971">
    <property type="entry name" value="HSP40/DnaJ_pept-bd"/>
</dbReference>
<feature type="binding site" evidence="9">
    <location>
        <position position="163"/>
    </location>
    <ligand>
        <name>Zn(2+)</name>
        <dbReference type="ChEBI" id="CHEBI:29105"/>
        <label>2</label>
    </ligand>
</feature>
<keyword evidence="5 9" id="KW-0863">Zinc-finger</keyword>
<evidence type="ECO:0000259" key="12">
    <source>
        <dbReference type="PROSITE" id="PS51188"/>
    </source>
</evidence>
<dbReference type="PRINTS" id="PR00625">
    <property type="entry name" value="JDOMAIN"/>
</dbReference>
<feature type="zinc finger region" description="CR-type" evidence="10">
    <location>
        <begin position="133"/>
        <end position="211"/>
    </location>
</feature>
<evidence type="ECO:0000256" key="3">
    <source>
        <dbReference type="ARBA" id="ARBA00022723"/>
    </source>
</evidence>
<dbReference type="GO" id="GO:0016491">
    <property type="term" value="F:oxidoreductase activity"/>
    <property type="evidence" value="ECO:0007669"/>
    <property type="project" value="UniProtKB-KW"/>
</dbReference>
<dbReference type="InterPro" id="IPR012724">
    <property type="entry name" value="DnaJ"/>
</dbReference>
<dbReference type="InterPro" id="IPR002939">
    <property type="entry name" value="DnaJ_C"/>
</dbReference>
<evidence type="ECO:0000256" key="1">
    <source>
        <dbReference type="ARBA" id="ARBA00022490"/>
    </source>
</evidence>
<comment type="cofactor">
    <cofactor evidence="9">
        <name>Zn(2+)</name>
        <dbReference type="ChEBI" id="CHEBI:29105"/>
    </cofactor>
    <text evidence="9">Binds 2 Zn(2+) ions per monomer.</text>
</comment>
<feature type="binding site" evidence="9">
    <location>
        <position position="199"/>
    </location>
    <ligand>
        <name>Zn(2+)</name>
        <dbReference type="ChEBI" id="CHEBI:29105"/>
        <label>1</label>
    </ligand>
</feature>
<keyword evidence="6 9" id="KW-0862">Zinc</keyword>
<dbReference type="Gene3D" id="1.10.287.110">
    <property type="entry name" value="DnaJ domain"/>
    <property type="match status" value="1"/>
</dbReference>
<feature type="repeat" description="CXXCXGXG motif" evidence="9">
    <location>
        <begin position="163"/>
        <end position="170"/>
    </location>
</feature>
<protein>
    <recommendedName>
        <fullName evidence="9">Chaperone protein DnaJ</fullName>
    </recommendedName>
</protein>
<feature type="repeat" description="CXXCXGXG motif" evidence="9">
    <location>
        <begin position="199"/>
        <end position="206"/>
    </location>
</feature>
<dbReference type="InterPro" id="IPR036869">
    <property type="entry name" value="J_dom_sf"/>
</dbReference>
<dbReference type="SUPFAM" id="SSF46565">
    <property type="entry name" value="Chaperone J-domain"/>
    <property type="match status" value="1"/>
</dbReference>
<evidence type="ECO:0000256" key="4">
    <source>
        <dbReference type="ARBA" id="ARBA00022737"/>
    </source>
</evidence>
<evidence type="ECO:0000256" key="7">
    <source>
        <dbReference type="ARBA" id="ARBA00023016"/>
    </source>
</evidence>
<keyword evidence="1 9" id="KW-0963">Cytoplasm</keyword>
<evidence type="ECO:0000256" key="9">
    <source>
        <dbReference type="HAMAP-Rule" id="MF_01152"/>
    </source>
</evidence>
<dbReference type="NCBIfam" id="NF008035">
    <property type="entry name" value="PRK10767.1"/>
    <property type="match status" value="1"/>
</dbReference>
<dbReference type="RefSeq" id="WP_386360207.1">
    <property type="nucleotide sequence ID" value="NZ_JBHRXZ010000001.1"/>
</dbReference>
<keyword evidence="4 9" id="KW-0677">Repeat</keyword>
<feature type="domain" description="J" evidence="11">
    <location>
        <begin position="5"/>
        <end position="70"/>
    </location>
</feature>
<comment type="subunit">
    <text evidence="9">Homodimer.</text>
</comment>
<comment type="caution">
    <text evidence="13">The sequence shown here is derived from an EMBL/GenBank/DDBJ whole genome shotgun (WGS) entry which is preliminary data.</text>
</comment>
<keyword evidence="14" id="KW-1185">Reference proteome</keyword>
<dbReference type="Pfam" id="PF00226">
    <property type="entry name" value="DnaJ"/>
    <property type="match status" value="1"/>
</dbReference>
<dbReference type="PROSITE" id="PS51188">
    <property type="entry name" value="ZF_CR"/>
    <property type="match status" value="1"/>
</dbReference>
<keyword evidence="7 9" id="KW-0346">Stress response</keyword>
<dbReference type="PANTHER" id="PTHR43096">
    <property type="entry name" value="DNAJ HOMOLOG 1, MITOCHONDRIAL-RELATED"/>
    <property type="match status" value="1"/>
</dbReference>
<evidence type="ECO:0000256" key="2">
    <source>
        <dbReference type="ARBA" id="ARBA00022705"/>
    </source>
</evidence>
<dbReference type="SUPFAM" id="SSF49493">
    <property type="entry name" value="HSP40/DnaJ peptide-binding domain"/>
    <property type="match status" value="2"/>
</dbReference>
<dbReference type="Gene3D" id="2.10.230.10">
    <property type="entry name" value="Heat shock protein DnaJ, cysteine-rich domain"/>
    <property type="match status" value="1"/>
</dbReference>
<evidence type="ECO:0000313" key="13">
    <source>
        <dbReference type="EMBL" id="MFC3606292.1"/>
    </source>
</evidence>
<evidence type="ECO:0000256" key="5">
    <source>
        <dbReference type="ARBA" id="ARBA00022771"/>
    </source>
</evidence>
<accession>A0ABV7T1R2</accession>
<dbReference type="Pfam" id="PF00684">
    <property type="entry name" value="DnaJ_CXXCXGXG"/>
    <property type="match status" value="1"/>
</dbReference>
<evidence type="ECO:0000256" key="8">
    <source>
        <dbReference type="ARBA" id="ARBA00023186"/>
    </source>
</evidence>
<dbReference type="HAMAP" id="MF_01152">
    <property type="entry name" value="DnaJ"/>
    <property type="match status" value="1"/>
</dbReference>
<proteinExistence type="inferred from homology"/>
<feature type="repeat" description="CXXCXGXG motif" evidence="9">
    <location>
        <begin position="146"/>
        <end position="153"/>
    </location>
</feature>
<name>A0ABV7T1R2_9GAMM</name>
<evidence type="ECO:0000313" key="14">
    <source>
        <dbReference type="Proteomes" id="UP001595630"/>
    </source>
</evidence>
<dbReference type="InterPro" id="IPR001305">
    <property type="entry name" value="HSP_DnaJ_Cys-rich_dom"/>
</dbReference>
<gene>
    <name evidence="9 13" type="primary">dnaJ</name>
    <name evidence="13" type="ORF">ACFOMF_00625</name>
</gene>
<dbReference type="Pfam" id="PF01556">
    <property type="entry name" value="DnaJ_C"/>
    <property type="match status" value="1"/>
</dbReference>